<evidence type="ECO:0000313" key="2">
    <source>
        <dbReference type="Proteomes" id="UP000299102"/>
    </source>
</evidence>
<sequence length="94" mass="10687">MTHCRVPLSRACERERGTSERGVLSVQIIDRPGDRAGHADPVWLESANERCHKWGDHFRSRRLNVCSDARSKLGLLTTKPPSFPSPALHIMIEW</sequence>
<accession>A0A4C1YL20</accession>
<reference evidence="1 2" key="1">
    <citation type="journal article" date="2019" name="Commun. Biol.">
        <title>The bagworm genome reveals a unique fibroin gene that provides high tensile strength.</title>
        <authorList>
            <person name="Kono N."/>
            <person name="Nakamura H."/>
            <person name="Ohtoshi R."/>
            <person name="Tomita M."/>
            <person name="Numata K."/>
            <person name="Arakawa K."/>
        </authorList>
    </citation>
    <scope>NUCLEOTIDE SEQUENCE [LARGE SCALE GENOMIC DNA]</scope>
</reference>
<dbReference type="EMBL" id="BGZK01001236">
    <property type="protein sequence ID" value="GBP75127.1"/>
    <property type="molecule type" value="Genomic_DNA"/>
</dbReference>
<keyword evidence="2" id="KW-1185">Reference proteome</keyword>
<organism evidence="1 2">
    <name type="scientific">Eumeta variegata</name>
    <name type="common">Bagworm moth</name>
    <name type="synonym">Eumeta japonica</name>
    <dbReference type="NCBI Taxonomy" id="151549"/>
    <lineage>
        <taxon>Eukaryota</taxon>
        <taxon>Metazoa</taxon>
        <taxon>Ecdysozoa</taxon>
        <taxon>Arthropoda</taxon>
        <taxon>Hexapoda</taxon>
        <taxon>Insecta</taxon>
        <taxon>Pterygota</taxon>
        <taxon>Neoptera</taxon>
        <taxon>Endopterygota</taxon>
        <taxon>Lepidoptera</taxon>
        <taxon>Glossata</taxon>
        <taxon>Ditrysia</taxon>
        <taxon>Tineoidea</taxon>
        <taxon>Psychidae</taxon>
        <taxon>Oiketicinae</taxon>
        <taxon>Eumeta</taxon>
    </lineage>
</organism>
<dbReference type="AlphaFoldDB" id="A0A4C1YL20"/>
<evidence type="ECO:0000313" key="1">
    <source>
        <dbReference type="EMBL" id="GBP75127.1"/>
    </source>
</evidence>
<name>A0A4C1YL20_EUMVA</name>
<proteinExistence type="predicted"/>
<gene>
    <name evidence="1" type="ORF">EVAR_89829_1</name>
</gene>
<dbReference type="Proteomes" id="UP000299102">
    <property type="component" value="Unassembled WGS sequence"/>
</dbReference>
<comment type="caution">
    <text evidence="1">The sequence shown here is derived from an EMBL/GenBank/DDBJ whole genome shotgun (WGS) entry which is preliminary data.</text>
</comment>
<protein>
    <submittedName>
        <fullName evidence="1">Uncharacterized protein</fullName>
    </submittedName>
</protein>